<protein>
    <submittedName>
        <fullName evidence="1">Uncharacterized protein</fullName>
    </submittedName>
</protein>
<evidence type="ECO:0000313" key="2">
    <source>
        <dbReference type="Proteomes" id="UP001146351"/>
    </source>
</evidence>
<dbReference type="AlphaFoldDB" id="A0A9W9IQE8"/>
<dbReference type="EMBL" id="JAPQKO010000001">
    <property type="protein sequence ID" value="KAJ5182825.1"/>
    <property type="molecule type" value="Genomic_DNA"/>
</dbReference>
<sequence>MDYKESLDRFKDGGQVVDAYFGADQCLHIEIPGSDPSNYHATPAGSLGLATIPGPKGKSEGFSARNDLVEIWETWEGHFPLRDCDNKPTKEPQIYTTLEDGDIMKVEDTENPAIIITVVTTKWTRSLLLPLSSALGVKLSRAKARFNTLEEYVNAINKDQDFTDLQKEFTLLGATSSDEDPPHLLDILVAPLLHSRDKIRHERLTAALVDMVVKKAKEADEKEFLDMSFWEEHGSKILAVGGRFLGPKHPSDSRRIVIGKFHVQPGFSSFQYLRGFEVRMAWTIPHASNQDGSSGVQKFPYDPNRMLLDMQVSPDAWVTLKQTYGPP</sequence>
<proteinExistence type="predicted"/>
<name>A0A9W9IQE8_9EURO</name>
<accession>A0A9W9IQE8</accession>
<keyword evidence="2" id="KW-1185">Reference proteome</keyword>
<comment type="caution">
    <text evidence="1">The sequence shown here is derived from an EMBL/GenBank/DDBJ whole genome shotgun (WGS) entry which is preliminary data.</text>
</comment>
<organism evidence="1 2">
    <name type="scientific">Penicillium capsulatum</name>
    <dbReference type="NCBI Taxonomy" id="69766"/>
    <lineage>
        <taxon>Eukaryota</taxon>
        <taxon>Fungi</taxon>
        <taxon>Dikarya</taxon>
        <taxon>Ascomycota</taxon>
        <taxon>Pezizomycotina</taxon>
        <taxon>Eurotiomycetes</taxon>
        <taxon>Eurotiomycetidae</taxon>
        <taxon>Eurotiales</taxon>
        <taxon>Aspergillaceae</taxon>
        <taxon>Penicillium</taxon>
    </lineage>
</organism>
<reference evidence="1" key="1">
    <citation type="submission" date="2022-11" db="EMBL/GenBank/DDBJ databases">
        <authorList>
            <person name="Petersen C."/>
        </authorList>
    </citation>
    <scope>NUCLEOTIDE SEQUENCE</scope>
    <source>
        <strain evidence="1">IBT 21917</strain>
    </source>
</reference>
<evidence type="ECO:0000313" key="1">
    <source>
        <dbReference type="EMBL" id="KAJ5182825.1"/>
    </source>
</evidence>
<dbReference type="Proteomes" id="UP001146351">
    <property type="component" value="Unassembled WGS sequence"/>
</dbReference>
<gene>
    <name evidence="1" type="ORF">N7492_000441</name>
</gene>
<reference evidence="1" key="2">
    <citation type="journal article" date="2023" name="IMA Fungus">
        <title>Comparative genomic study of the Penicillium genus elucidates a diverse pangenome and 15 lateral gene transfer events.</title>
        <authorList>
            <person name="Petersen C."/>
            <person name="Sorensen T."/>
            <person name="Nielsen M.R."/>
            <person name="Sondergaard T.E."/>
            <person name="Sorensen J.L."/>
            <person name="Fitzpatrick D.A."/>
            <person name="Frisvad J.C."/>
            <person name="Nielsen K.L."/>
        </authorList>
    </citation>
    <scope>NUCLEOTIDE SEQUENCE</scope>
    <source>
        <strain evidence="1">IBT 21917</strain>
    </source>
</reference>